<accession>A0AAV7RGS5</accession>
<feature type="region of interest" description="Disordered" evidence="1">
    <location>
        <begin position="1"/>
        <end position="35"/>
    </location>
</feature>
<evidence type="ECO:0000313" key="2">
    <source>
        <dbReference type="EMBL" id="KAJ1151606.1"/>
    </source>
</evidence>
<protein>
    <submittedName>
        <fullName evidence="2">Uncharacterized protein</fullName>
    </submittedName>
</protein>
<comment type="caution">
    <text evidence="2">The sequence shown here is derived from an EMBL/GenBank/DDBJ whole genome shotgun (WGS) entry which is preliminary data.</text>
</comment>
<gene>
    <name evidence="2" type="ORF">NDU88_004386</name>
</gene>
<feature type="region of interest" description="Disordered" evidence="1">
    <location>
        <begin position="47"/>
        <end position="66"/>
    </location>
</feature>
<dbReference type="AlphaFoldDB" id="A0AAV7RGS5"/>
<feature type="region of interest" description="Disordered" evidence="1">
    <location>
        <begin position="98"/>
        <end position="196"/>
    </location>
</feature>
<keyword evidence="3" id="KW-1185">Reference proteome</keyword>
<feature type="compositionally biased region" description="Polar residues" evidence="1">
    <location>
        <begin position="141"/>
        <end position="153"/>
    </location>
</feature>
<feature type="compositionally biased region" description="Polar residues" evidence="1">
    <location>
        <begin position="55"/>
        <end position="66"/>
    </location>
</feature>
<name>A0AAV7RGS5_PLEWA</name>
<dbReference type="EMBL" id="JANPWB010000009">
    <property type="protein sequence ID" value="KAJ1151606.1"/>
    <property type="molecule type" value="Genomic_DNA"/>
</dbReference>
<evidence type="ECO:0000256" key="1">
    <source>
        <dbReference type="SAM" id="MobiDB-lite"/>
    </source>
</evidence>
<evidence type="ECO:0000313" key="3">
    <source>
        <dbReference type="Proteomes" id="UP001066276"/>
    </source>
</evidence>
<sequence length="247" mass="26249">MAIASSIRTGGRPHSTAQGSSSSLPLSPGSCSLSKRSVTAFDPRAVLVRGPPLGHNSSPQPRVLAQSSLHRWAERQFRSHRQAGRRCSFAEPESAAQLLSSWPPAESQPAGDKVSGASPLSPVVPRGRSMEPPGPGPPTHQGRSTVRLKSTPASPHLGRPDRPPPSVPRRRVTVPRREREEALHLSGSPHCRQSPGARITPCCQALLTSVERYLRIAVPFQLGLGPRSGRLPGASCRLSSAQINSVG</sequence>
<feature type="compositionally biased region" description="Low complexity" evidence="1">
    <location>
        <begin position="19"/>
        <end position="34"/>
    </location>
</feature>
<reference evidence="2" key="1">
    <citation type="journal article" date="2022" name="bioRxiv">
        <title>Sequencing and chromosome-scale assembly of the giantPleurodeles waltlgenome.</title>
        <authorList>
            <person name="Brown T."/>
            <person name="Elewa A."/>
            <person name="Iarovenko S."/>
            <person name="Subramanian E."/>
            <person name="Araus A.J."/>
            <person name="Petzold A."/>
            <person name="Susuki M."/>
            <person name="Suzuki K.-i.T."/>
            <person name="Hayashi T."/>
            <person name="Toyoda A."/>
            <person name="Oliveira C."/>
            <person name="Osipova E."/>
            <person name="Leigh N.D."/>
            <person name="Simon A."/>
            <person name="Yun M.H."/>
        </authorList>
    </citation>
    <scope>NUCLEOTIDE SEQUENCE</scope>
    <source>
        <strain evidence="2">20211129_DDA</strain>
        <tissue evidence="2">Liver</tissue>
    </source>
</reference>
<proteinExistence type="predicted"/>
<dbReference type="Proteomes" id="UP001066276">
    <property type="component" value="Chromosome 5"/>
</dbReference>
<organism evidence="2 3">
    <name type="scientific">Pleurodeles waltl</name>
    <name type="common">Iberian ribbed newt</name>
    <dbReference type="NCBI Taxonomy" id="8319"/>
    <lineage>
        <taxon>Eukaryota</taxon>
        <taxon>Metazoa</taxon>
        <taxon>Chordata</taxon>
        <taxon>Craniata</taxon>
        <taxon>Vertebrata</taxon>
        <taxon>Euteleostomi</taxon>
        <taxon>Amphibia</taxon>
        <taxon>Batrachia</taxon>
        <taxon>Caudata</taxon>
        <taxon>Salamandroidea</taxon>
        <taxon>Salamandridae</taxon>
        <taxon>Pleurodelinae</taxon>
        <taxon>Pleurodeles</taxon>
    </lineage>
</organism>